<comment type="caution">
    <text evidence="1">The sequence shown here is derived from an EMBL/GenBank/DDBJ whole genome shotgun (WGS) entry which is preliminary data.</text>
</comment>
<dbReference type="Proteomes" id="UP000005711">
    <property type="component" value="Unassembled WGS sequence"/>
</dbReference>
<evidence type="ECO:0000313" key="2">
    <source>
        <dbReference type="Proteomes" id="UP000005711"/>
    </source>
</evidence>
<reference evidence="1 2" key="1">
    <citation type="submission" date="2009-12" db="EMBL/GenBank/DDBJ databases">
        <title>Genome Sequence of Peptoniphilus lacrimalis 315-B.</title>
        <authorList>
            <person name="Durkin A.S."/>
            <person name="Madupu R."/>
            <person name="Torralba M."/>
            <person name="Methe B."/>
            <person name="Sutton G."/>
            <person name="Strausberg R.L."/>
            <person name="Nelson K.E."/>
        </authorList>
    </citation>
    <scope>NUCLEOTIDE SEQUENCE [LARGE SCALE GENOMIC DNA]</scope>
    <source>
        <strain evidence="1 2">315-B</strain>
    </source>
</reference>
<evidence type="ECO:0000313" key="1">
    <source>
        <dbReference type="EMBL" id="EFA90465.1"/>
    </source>
</evidence>
<proteinExistence type="predicted"/>
<dbReference type="EMBL" id="ADDO01000021">
    <property type="protein sequence ID" value="EFA90465.1"/>
    <property type="molecule type" value="Genomic_DNA"/>
</dbReference>
<accession>D1VSL6</accession>
<sequence>MIRDNNKDKSSMLDIEDTGRNVVLRNDEYNHTFDDYVNIKRTEHQDEGRIDWEVDFMPKGGIWNGKAVAGIKHVILFPHTKYDSEPGRIYIQRVIWDPVKGKGTMNKNQGAPTNNMLNLGSQKAPTTEPFHNEGKSRWVSEDNGYGIGNTNYFDQNYQYFDDLFKAQRNPVKYHELADTVTLWRKYNVLEGVGDNKHGTFRFCLNSWDSADRASQTWKFSTFHGKGTDLSKVVLVAGVRNGGGLGRGWWSRHFRVSGLMGAGAMAKLEMNKDVYVDDKAKLTNLERDAIIKQIREDSKNKTESVYKNLSDVSRSSIEKVKTAINDSPVKIKIEDSYDKNDKPMKKVMAIMNLTYTMKTADNQDAPFHSEIKLDITDRVKLKRLVIPGSEGAPKEFMGANGEDVKKDYVKVTFDYNAYQGGKLVRKDGKPVEGSYYIRKDRNIDKATKANMNPELGYPNNTYPGVPELAQFDNYTFSHWSWAKDGAESNKDAFDSNNSVFYKNTKNEMEFKNLYAIYKPILKIVLHNGKDGRDERIKEIPVTKDMFKGNKATIKIDQPYYNASTPGTLGEDFKMKDQSFVGWTIKKGLKVSFGDHLVDNANQISAKPFGKYMVYTLKQLKAGVDLRKSNGKYVNPPYLPNGFSLVLEGDMLQIAKENNGVIDLYANYKPYITVRATKEFKTYDWTSKKYSPYTGEKSKVYMGLLYRTHVTNFNDPTVHVDANYHPLRPVDYGRNGYSKNDYKESVLKLYDGNNVPTWLVRGYDQYGVRISYSLVEVPDEYMNDYMNFTNDWATLGVQIFHHASGAGINPDAPADPWSDGRQVAKLQTVSIPNGKGGVDAFTAATTRETVQNANQKGTNDYNGYNIKIANIPVDVPSPNVETITHGDKEAIISYSENKAPGAINVDKIVVKYTEHGQKTHEYHLVRTGETWTVHGELNTTKFKAEFVERNGDRHGAVRFYFEDPSKSFFCIESSTGKRNTDIMEVENHKGQKKSKTTPVTFEPLRDSNKLVNLRQEKNEIIGDKEYTVVAATLPSPTLYEAKQGTVYALVNKTEYDKAKAAAGGGSETFINQILDADAQKKAKGIATEVEKQIKADTNNGYNYTVKVDGNTYHTYYLREALPSNNTIRFLIPKPESESINDNTFYILSIERKKKSIYSDESLKLDTLAKLEKVEAIPSAGSLRASIKATIDEALTPDHKIKISYPGKNFEFPLNSFVTNKDGKKEFTGTSIAPLGQEVSVTYTDYYGNKTTLPAKAEKAEFITLSVVEPKRYARYIYVNRRDDSQGAKVTVKVIKNGQEITLQEVGSNRYRFTDKDQRLMPGDIVDVKGTLGDKTTYPYRVKVR</sequence>
<organism evidence="1 2">
    <name type="scientific">Peptoniphilus lacrimalis 315-B</name>
    <dbReference type="NCBI Taxonomy" id="596330"/>
    <lineage>
        <taxon>Bacteria</taxon>
        <taxon>Bacillati</taxon>
        <taxon>Bacillota</taxon>
        <taxon>Tissierellia</taxon>
        <taxon>Tissierellales</taxon>
        <taxon>Peptoniphilaceae</taxon>
        <taxon>Peptoniphilus</taxon>
    </lineage>
</organism>
<protein>
    <submittedName>
        <fullName evidence="1">Uncharacterized protein</fullName>
    </submittedName>
</protein>
<gene>
    <name evidence="1" type="ORF">HMPREF0628_0800</name>
</gene>
<name>D1VSL6_9FIRM</name>
<keyword evidence="2" id="KW-1185">Reference proteome</keyword>